<dbReference type="EMBL" id="JAWDJX010000018">
    <property type="protein sequence ID" value="KAK3053011.1"/>
    <property type="molecule type" value="Genomic_DNA"/>
</dbReference>
<dbReference type="InterPro" id="IPR021822">
    <property type="entry name" value="DUF3405"/>
</dbReference>
<name>A0AAJ0DFH6_9PEZI</name>
<evidence type="ECO:0000313" key="2">
    <source>
        <dbReference type="EMBL" id="KAK3053011.1"/>
    </source>
</evidence>
<proteinExistence type="predicted"/>
<feature type="transmembrane region" description="Helical" evidence="1">
    <location>
        <begin position="20"/>
        <end position="42"/>
    </location>
</feature>
<keyword evidence="1" id="KW-1133">Transmembrane helix</keyword>
<sequence length="688" mass="80635">MWIQESRLRWLSPRRRDKRWFLRLAICSSSIVFGTLIVLYLAELGPWKVDPPVPNAFAWQEFAALDGYYNGVRNLVPYLDHTPQNGYNRSLPLKAELTGLAKMPPLDPVKFDPFPDHTMRQHGNEYHSVTQCFLDEDETVAVPDVYVYPGLPQYHPEPLFGSYDELGMREDLCFDRFGRYGPYGYSYDDNLREHGLLNFPKDKTFGKLVGKDTEHEGSEKVFEQAGYTNWTGVDWKNAQQRCFEKNKAMFADEQPAGMQRVQRHAFVLRTWADYTYDQHQILAMRAMVSELALKSGGEYDVHLLVHIKNDTIPIWADEDVYQKTLQEAVPREFWNISTLWSVQQMKMYYPGPFSENFANMVDSSAHRVYRSAHFPLQWFSQQHPEYDFFWNWEMDVRYTGHYYELTSKVSEWTKKQPRKGLWERNRRFWIPEHDGTYQNFTTNVFQDTEVDDKKSNDYQQSGPLPIWGPVPYRGDDGLVPPSNGTTPPSSYEDDRYEWGVGEDADLIVFNPIFDPTQTNWVFRNDVTGYDLTLPIPPRRAAIITLSRMSKRLIDTMHEEVWHHKHTMFPEMWPPTVCLHHGLKAVYAPHPVYFDRDWDMDFLNQALNHPNHPEESPFGWGEHNLLGSTFYYNSVFSGRMWRRWLGFIEGKKEGKGGQGGRMREEAGAGRMCLRGMLLHPVKFEKELEN</sequence>
<evidence type="ECO:0000256" key="1">
    <source>
        <dbReference type="SAM" id="Phobius"/>
    </source>
</evidence>
<evidence type="ECO:0008006" key="4">
    <source>
        <dbReference type="Google" id="ProtNLM"/>
    </source>
</evidence>
<evidence type="ECO:0000313" key="3">
    <source>
        <dbReference type="Proteomes" id="UP001271007"/>
    </source>
</evidence>
<dbReference type="Proteomes" id="UP001271007">
    <property type="component" value="Unassembled WGS sequence"/>
</dbReference>
<organism evidence="2 3">
    <name type="scientific">Extremus antarcticus</name>
    <dbReference type="NCBI Taxonomy" id="702011"/>
    <lineage>
        <taxon>Eukaryota</taxon>
        <taxon>Fungi</taxon>
        <taxon>Dikarya</taxon>
        <taxon>Ascomycota</taxon>
        <taxon>Pezizomycotina</taxon>
        <taxon>Dothideomycetes</taxon>
        <taxon>Dothideomycetidae</taxon>
        <taxon>Mycosphaerellales</taxon>
        <taxon>Extremaceae</taxon>
        <taxon>Extremus</taxon>
    </lineage>
</organism>
<keyword evidence="3" id="KW-1185">Reference proteome</keyword>
<gene>
    <name evidence="2" type="ORF">LTR09_006075</name>
</gene>
<protein>
    <recommendedName>
        <fullName evidence="4">Major facilitator superfamily transporter</fullName>
    </recommendedName>
</protein>
<keyword evidence="1" id="KW-0472">Membrane</keyword>
<dbReference type="AlphaFoldDB" id="A0AAJ0DFH6"/>
<dbReference type="Pfam" id="PF11885">
    <property type="entry name" value="DUF3405"/>
    <property type="match status" value="1"/>
</dbReference>
<comment type="caution">
    <text evidence="2">The sequence shown here is derived from an EMBL/GenBank/DDBJ whole genome shotgun (WGS) entry which is preliminary data.</text>
</comment>
<accession>A0AAJ0DFH6</accession>
<reference evidence="2" key="1">
    <citation type="submission" date="2023-04" db="EMBL/GenBank/DDBJ databases">
        <title>Black Yeasts Isolated from many extreme environments.</title>
        <authorList>
            <person name="Coleine C."/>
            <person name="Stajich J.E."/>
            <person name="Selbmann L."/>
        </authorList>
    </citation>
    <scope>NUCLEOTIDE SEQUENCE</scope>
    <source>
        <strain evidence="2">CCFEE 5312</strain>
    </source>
</reference>
<keyword evidence="1" id="KW-0812">Transmembrane</keyword>
<dbReference type="PANTHER" id="PTHR36205:SF3">
    <property type="entry name" value="MAJOR FACILITATOR SUPERFAMILY TRANSPORTER"/>
    <property type="match status" value="1"/>
</dbReference>
<dbReference type="PANTHER" id="PTHR36205">
    <property type="entry name" value="CHROMOSOME 19, WHOLE GENOME SHOTGUN SEQUENCE"/>
    <property type="match status" value="1"/>
</dbReference>